<dbReference type="AlphaFoldDB" id="A0AA40EQ62"/>
<evidence type="ECO:0000313" key="3">
    <source>
        <dbReference type="Proteomes" id="UP001172155"/>
    </source>
</evidence>
<dbReference type="InterPro" id="IPR032675">
    <property type="entry name" value="LRR_dom_sf"/>
</dbReference>
<evidence type="ECO:0000313" key="2">
    <source>
        <dbReference type="EMBL" id="KAK0743438.1"/>
    </source>
</evidence>
<feature type="compositionally biased region" description="Basic and acidic residues" evidence="1">
    <location>
        <begin position="334"/>
        <end position="348"/>
    </location>
</feature>
<dbReference type="Gene3D" id="3.80.10.10">
    <property type="entry name" value="Ribonuclease Inhibitor"/>
    <property type="match status" value="1"/>
</dbReference>
<sequence>MLNYGGNDCLLPFFFLLPHVKFIKIPSSTSWQRGGKSLAENQNFKAGLLRLAAARDSGFPNITNLHIGNGVRDLWDQTCMWSLISACTNLEILYLERPGGSVQSLIPADPFTADPDEMSFVRHQIHFPNLVDLDIAHSELSSYDFGNMMQSCTRLRHVSVVQFQPASALSFHARDVSPGPARIIECLAASAATLEKLSVSWAHKDFSRTFNFRPEIMVLIKPMRGFSALRLLELSYKDLEKGEEGVLVNLIKDCDKLEAFKLIGVTNMPRRELYHFASHVKEGVFPRLQMLKLCTNIKDSSAWAALKSIADHEIVSLLAAGQVKLVLRPHHRKPGDPRFPELNFKGDDGEPTAPDASSA</sequence>
<dbReference type="EMBL" id="JAUKUD010000005">
    <property type="protein sequence ID" value="KAK0743438.1"/>
    <property type="molecule type" value="Genomic_DNA"/>
</dbReference>
<reference evidence="2" key="1">
    <citation type="submission" date="2023-06" db="EMBL/GenBank/DDBJ databases">
        <title>Genome-scale phylogeny and comparative genomics of the fungal order Sordariales.</title>
        <authorList>
            <consortium name="Lawrence Berkeley National Laboratory"/>
            <person name="Hensen N."/>
            <person name="Bonometti L."/>
            <person name="Westerberg I."/>
            <person name="Brannstrom I.O."/>
            <person name="Guillou S."/>
            <person name="Cros-Aarteil S."/>
            <person name="Calhoun S."/>
            <person name="Haridas S."/>
            <person name="Kuo A."/>
            <person name="Mondo S."/>
            <person name="Pangilinan J."/>
            <person name="Riley R."/>
            <person name="LaButti K."/>
            <person name="Andreopoulos B."/>
            <person name="Lipzen A."/>
            <person name="Chen C."/>
            <person name="Yanf M."/>
            <person name="Daum C."/>
            <person name="Ng V."/>
            <person name="Clum A."/>
            <person name="Steindorff A."/>
            <person name="Ohm R."/>
            <person name="Martin F."/>
            <person name="Silar P."/>
            <person name="Natvig D."/>
            <person name="Lalanne C."/>
            <person name="Gautier V."/>
            <person name="Ament-velasquez S.L."/>
            <person name="Kruys A."/>
            <person name="Hutchinson M.I."/>
            <person name="Powell A.J."/>
            <person name="Barry K."/>
            <person name="Miller A.N."/>
            <person name="Grigoriev I.V."/>
            <person name="Debuchy R."/>
            <person name="Gladieux P."/>
            <person name="Thoren M.H."/>
            <person name="Johannesson H."/>
        </authorList>
    </citation>
    <scope>NUCLEOTIDE SEQUENCE</scope>
    <source>
        <strain evidence="2">SMH3187-1</strain>
    </source>
</reference>
<keyword evidence="3" id="KW-1185">Reference proteome</keyword>
<comment type="caution">
    <text evidence="2">The sequence shown here is derived from an EMBL/GenBank/DDBJ whole genome shotgun (WGS) entry which is preliminary data.</text>
</comment>
<protein>
    <submittedName>
        <fullName evidence="2">Uncharacterized protein</fullName>
    </submittedName>
</protein>
<name>A0AA40EQ62_9PEZI</name>
<proteinExistence type="predicted"/>
<organism evidence="2 3">
    <name type="scientific">Schizothecium vesticola</name>
    <dbReference type="NCBI Taxonomy" id="314040"/>
    <lineage>
        <taxon>Eukaryota</taxon>
        <taxon>Fungi</taxon>
        <taxon>Dikarya</taxon>
        <taxon>Ascomycota</taxon>
        <taxon>Pezizomycotina</taxon>
        <taxon>Sordariomycetes</taxon>
        <taxon>Sordariomycetidae</taxon>
        <taxon>Sordariales</taxon>
        <taxon>Schizotheciaceae</taxon>
        <taxon>Schizothecium</taxon>
    </lineage>
</organism>
<dbReference type="Proteomes" id="UP001172155">
    <property type="component" value="Unassembled WGS sequence"/>
</dbReference>
<dbReference type="SUPFAM" id="SSF52047">
    <property type="entry name" value="RNI-like"/>
    <property type="match status" value="1"/>
</dbReference>
<feature type="region of interest" description="Disordered" evidence="1">
    <location>
        <begin position="330"/>
        <end position="359"/>
    </location>
</feature>
<accession>A0AA40EQ62</accession>
<evidence type="ECO:0000256" key="1">
    <source>
        <dbReference type="SAM" id="MobiDB-lite"/>
    </source>
</evidence>
<gene>
    <name evidence="2" type="ORF">B0T18DRAFT_468741</name>
</gene>